<sequence length="124" mass="14137">MTGVALETFVPVTFRRRGARRVVADERTTHDTTLLQALARGFYWQRLVDTGVMKSGAAIARAEGLHPTAVNELMRLTLLAPDIVARLLAGRQPRNMTLWWFQHNPLPVDWDTQRQLVARFEEEA</sequence>
<gene>
    <name evidence="1" type="ORF">RUN39_v1_170006</name>
</gene>
<name>A0A0S4TNX3_RALSL</name>
<dbReference type="EMBL" id="LN899819">
    <property type="protein sequence ID" value="CUV11541.1"/>
    <property type="molecule type" value="Genomic_DNA"/>
</dbReference>
<reference evidence="1" key="1">
    <citation type="submission" date="2015-10" db="EMBL/GenBank/DDBJ databases">
        <authorList>
            <person name="Gilbert D.G."/>
        </authorList>
    </citation>
    <scope>NUCLEOTIDE SEQUENCE</scope>
    <source>
        <strain evidence="1">Phyl III-seqv23</strain>
    </source>
</reference>
<dbReference type="PATRIC" id="fig|305.106.peg.4841"/>
<evidence type="ECO:0000313" key="1">
    <source>
        <dbReference type="EMBL" id="CUV11541.1"/>
    </source>
</evidence>
<protein>
    <submittedName>
        <fullName evidence="1">Putative bacteriophage-related protein</fullName>
    </submittedName>
</protein>
<organism evidence="1">
    <name type="scientific">Ralstonia solanacearum</name>
    <name type="common">Pseudomonas solanacearum</name>
    <dbReference type="NCBI Taxonomy" id="305"/>
    <lineage>
        <taxon>Bacteria</taxon>
        <taxon>Pseudomonadati</taxon>
        <taxon>Pseudomonadota</taxon>
        <taxon>Betaproteobacteria</taxon>
        <taxon>Burkholderiales</taxon>
        <taxon>Burkholderiaceae</taxon>
        <taxon>Ralstonia</taxon>
        <taxon>Ralstonia solanacearum species complex</taxon>
    </lineage>
</organism>
<proteinExistence type="predicted"/>
<dbReference type="AlphaFoldDB" id="A0A0S4TNX3"/>
<accession>A0A0S4TNX3</accession>
<dbReference type="SUPFAM" id="SSF109709">
    <property type="entry name" value="KorB DNA-binding domain-like"/>
    <property type="match status" value="1"/>
</dbReference>